<dbReference type="PRINTS" id="PR00344">
    <property type="entry name" value="BCTRLSENSOR"/>
</dbReference>
<evidence type="ECO:0000256" key="10">
    <source>
        <dbReference type="SAM" id="Phobius"/>
    </source>
</evidence>
<dbReference type="FunFam" id="1.10.287.130:FF:000001">
    <property type="entry name" value="Two-component sensor histidine kinase"/>
    <property type="match status" value="1"/>
</dbReference>
<evidence type="ECO:0000256" key="9">
    <source>
        <dbReference type="SAM" id="MobiDB-lite"/>
    </source>
</evidence>
<dbReference type="InterPro" id="IPR005467">
    <property type="entry name" value="His_kinase_dom"/>
</dbReference>
<reference evidence="14" key="1">
    <citation type="submission" date="2014-11" db="EMBL/GenBank/DDBJ databases">
        <authorList>
            <person name="Hornung B.V."/>
        </authorList>
    </citation>
    <scope>NUCLEOTIDE SEQUENCE</scope>
    <source>
        <strain evidence="14">INE</strain>
    </source>
</reference>
<dbReference type="GO" id="GO:0016020">
    <property type="term" value="C:membrane"/>
    <property type="evidence" value="ECO:0007669"/>
    <property type="project" value="UniProtKB-SubCell"/>
</dbReference>
<keyword evidence="6 13" id="KW-0418">Kinase</keyword>
<dbReference type="PANTHER" id="PTHR42878">
    <property type="entry name" value="TWO-COMPONENT HISTIDINE KINASE"/>
    <property type="match status" value="1"/>
</dbReference>
<dbReference type="CDD" id="cd06225">
    <property type="entry name" value="HAMP"/>
    <property type="match status" value="1"/>
</dbReference>
<dbReference type="Gene3D" id="3.30.565.10">
    <property type="entry name" value="Histidine kinase-like ATPase, C-terminal domain"/>
    <property type="match status" value="1"/>
</dbReference>
<dbReference type="InterPro" id="IPR036097">
    <property type="entry name" value="HisK_dim/P_sf"/>
</dbReference>
<dbReference type="CDD" id="cd00082">
    <property type="entry name" value="HisKA"/>
    <property type="match status" value="1"/>
</dbReference>
<dbReference type="GO" id="GO:0000155">
    <property type="term" value="F:phosphorelay sensor kinase activity"/>
    <property type="evidence" value="ECO:0007669"/>
    <property type="project" value="InterPro"/>
</dbReference>
<sequence length="706" mass="76441">MFKFNHPLSISIKLWLAMTLLILTVLGGLGLTITWLFTGFYFQQQLAALKAQATATASELAPLQSWNERFRAIQGTKLADGTQLVLLNASGATLAVMGTIYPSGVPAGTGWDGGLMWGRTLKPTDFFSTDNLLEVLAGNTLSIKALPVNGNGPAMLIAAAPIGHKPVTGVVLLGSSPVPVQQSIDTFRRLILYASLLAVALATLVSLFLARQMTRPLALMQKAASRMAQGDFEPIKGISGRDEMGELASALNSMSRSLNDHVTWLSQEKSLLEGIVRGISDAVIMLGSDGELLYANDPAKQLWQDDGEEGGGGRRELILEFLRGLIAEKREVAGPTTDLPAGESVPEPAKAAIKAGVPDDGEFTKAQNAPTRTEPAGEPAEARRSGEREVLAPTEPDRESTETEGSGRQNFPAEPESEDGAGVSRAAGGSSGIRDMPLPTLALGRQVLQVGMASLAESGGIRGHVIVLRDVSASMRAEKERREFLASVTHELRTPLHLIQGYLEAIQDGVIPKAEEAENIGLVLDESKRLARLVHRLQDISRLEREQALQFSILRLKEFMQELVPRFQGKAHDLGVRLYILPATGEIAADRDRLLQVFINLLDNALRHTGRGKTVEVGVEVFSGSVRFWVKDEGEGIPPEALAHIFERFYRVDKARSRKDGGMGLGLAIVKQIVEAHEGRVWVESQLGVGSTFWVEIPKRGDRSHK</sequence>
<dbReference type="AlphaFoldDB" id="A0A8S0XZY9"/>
<dbReference type="InterPro" id="IPR050351">
    <property type="entry name" value="BphY/WalK/GraS-like"/>
</dbReference>
<dbReference type="SUPFAM" id="SSF158472">
    <property type="entry name" value="HAMP domain-like"/>
    <property type="match status" value="1"/>
</dbReference>
<dbReference type="InterPro" id="IPR003660">
    <property type="entry name" value="HAMP_dom"/>
</dbReference>
<dbReference type="EC" id="2.7.13.3" evidence="3"/>
<dbReference type="SUPFAM" id="SSF55874">
    <property type="entry name" value="ATPase domain of HSP90 chaperone/DNA topoisomerase II/histidine kinase"/>
    <property type="match status" value="1"/>
</dbReference>
<evidence type="ECO:0000259" key="11">
    <source>
        <dbReference type="PROSITE" id="PS50109"/>
    </source>
</evidence>
<feature type="transmembrane region" description="Helical" evidence="10">
    <location>
        <begin position="190"/>
        <end position="210"/>
    </location>
</feature>
<protein>
    <recommendedName>
        <fullName evidence="3">histidine kinase</fullName>
        <ecNumber evidence="3">2.7.13.3</ecNumber>
    </recommendedName>
</protein>
<dbReference type="GO" id="GO:0000156">
    <property type="term" value="F:phosphorelay response regulator activity"/>
    <property type="evidence" value="ECO:0007669"/>
    <property type="project" value="TreeGrafter"/>
</dbReference>
<dbReference type="PANTHER" id="PTHR42878:SF3">
    <property type="entry name" value="HISTIDINE PROTEIN KINASE SAES"/>
    <property type="match status" value="1"/>
</dbReference>
<dbReference type="KEGG" id="aacx:DEACI_3346"/>
<gene>
    <name evidence="13" type="ORF">DEACI_3346</name>
    <name evidence="14" type="ORF">DEACI_3623</name>
</gene>
<dbReference type="CDD" id="cd00075">
    <property type="entry name" value="HATPase"/>
    <property type="match status" value="1"/>
</dbReference>
<dbReference type="Pfam" id="PF00672">
    <property type="entry name" value="HAMP"/>
    <property type="match status" value="1"/>
</dbReference>
<feature type="transmembrane region" description="Helical" evidence="10">
    <location>
        <begin position="12"/>
        <end position="42"/>
    </location>
</feature>
<keyword evidence="15" id="KW-1185">Reference proteome</keyword>
<dbReference type="EMBL" id="CDGJ01000111">
    <property type="protein sequence ID" value="CEJ09140.1"/>
    <property type="molecule type" value="Genomic_DNA"/>
</dbReference>
<dbReference type="InterPro" id="IPR003594">
    <property type="entry name" value="HATPase_dom"/>
</dbReference>
<dbReference type="Gene3D" id="6.10.340.10">
    <property type="match status" value="1"/>
</dbReference>
<dbReference type="EMBL" id="LR746496">
    <property type="protein sequence ID" value="CAA7602667.1"/>
    <property type="molecule type" value="Genomic_DNA"/>
</dbReference>
<dbReference type="SMART" id="SM00388">
    <property type="entry name" value="HisKA"/>
    <property type="match status" value="1"/>
</dbReference>
<dbReference type="SMART" id="SM00387">
    <property type="entry name" value="HATPase_c"/>
    <property type="match status" value="1"/>
</dbReference>
<dbReference type="PROSITE" id="PS50885">
    <property type="entry name" value="HAMP"/>
    <property type="match status" value="1"/>
</dbReference>
<dbReference type="InterPro" id="IPR003661">
    <property type="entry name" value="HisK_dim/P_dom"/>
</dbReference>
<evidence type="ECO:0000313" key="13">
    <source>
        <dbReference type="EMBL" id="CAA7602667.1"/>
    </source>
</evidence>
<feature type="domain" description="Histidine kinase" evidence="11">
    <location>
        <begin position="487"/>
        <end position="701"/>
    </location>
</feature>
<dbReference type="Proteomes" id="UP000836597">
    <property type="component" value="Chromosome"/>
</dbReference>
<dbReference type="Proteomes" id="UP001071230">
    <property type="component" value="Unassembled WGS sequence"/>
</dbReference>
<dbReference type="GO" id="GO:0030295">
    <property type="term" value="F:protein kinase activator activity"/>
    <property type="evidence" value="ECO:0007669"/>
    <property type="project" value="TreeGrafter"/>
</dbReference>
<keyword evidence="8 10" id="KW-0472">Membrane</keyword>
<evidence type="ECO:0000313" key="15">
    <source>
        <dbReference type="Proteomes" id="UP001071230"/>
    </source>
</evidence>
<dbReference type="SMART" id="SM00304">
    <property type="entry name" value="HAMP"/>
    <property type="match status" value="1"/>
</dbReference>
<dbReference type="Gene3D" id="1.10.287.130">
    <property type="match status" value="1"/>
</dbReference>
<evidence type="ECO:0000256" key="4">
    <source>
        <dbReference type="ARBA" id="ARBA00022553"/>
    </source>
</evidence>
<evidence type="ECO:0000256" key="5">
    <source>
        <dbReference type="ARBA" id="ARBA00022679"/>
    </source>
</evidence>
<proteinExistence type="predicted"/>
<evidence type="ECO:0000313" key="14">
    <source>
        <dbReference type="EMBL" id="CEJ09140.1"/>
    </source>
</evidence>
<keyword evidence="5 13" id="KW-0808">Transferase</keyword>
<dbReference type="InterPro" id="IPR036890">
    <property type="entry name" value="HATPase_C_sf"/>
</dbReference>
<dbReference type="GO" id="GO:0007234">
    <property type="term" value="P:osmosensory signaling via phosphorelay pathway"/>
    <property type="evidence" value="ECO:0007669"/>
    <property type="project" value="TreeGrafter"/>
</dbReference>
<evidence type="ECO:0000256" key="8">
    <source>
        <dbReference type="ARBA" id="ARBA00023136"/>
    </source>
</evidence>
<keyword evidence="4" id="KW-0597">Phosphoprotein</keyword>
<organism evidence="13">
    <name type="scientific">Acididesulfobacillus acetoxydans</name>
    <dbReference type="NCBI Taxonomy" id="1561005"/>
    <lineage>
        <taxon>Bacteria</taxon>
        <taxon>Bacillati</taxon>
        <taxon>Bacillota</taxon>
        <taxon>Clostridia</taxon>
        <taxon>Eubacteriales</taxon>
        <taxon>Peptococcaceae</taxon>
        <taxon>Acididesulfobacillus</taxon>
    </lineage>
</organism>
<evidence type="ECO:0000256" key="2">
    <source>
        <dbReference type="ARBA" id="ARBA00004370"/>
    </source>
</evidence>
<name>A0A8S0XZY9_9FIRM</name>
<keyword evidence="10" id="KW-1133">Transmembrane helix</keyword>
<dbReference type="PROSITE" id="PS50109">
    <property type="entry name" value="HIS_KIN"/>
    <property type="match status" value="1"/>
</dbReference>
<evidence type="ECO:0000256" key="3">
    <source>
        <dbReference type="ARBA" id="ARBA00012438"/>
    </source>
</evidence>
<dbReference type="FunFam" id="3.30.565.10:FF:000006">
    <property type="entry name" value="Sensor histidine kinase WalK"/>
    <property type="match status" value="1"/>
</dbReference>
<comment type="subcellular location">
    <subcellularLocation>
        <location evidence="2">Membrane</location>
    </subcellularLocation>
</comment>
<keyword evidence="7" id="KW-0902">Two-component regulatory system</keyword>
<feature type="domain" description="HAMP" evidence="12">
    <location>
        <begin position="211"/>
        <end position="263"/>
    </location>
</feature>
<evidence type="ECO:0000256" key="6">
    <source>
        <dbReference type="ARBA" id="ARBA00022777"/>
    </source>
</evidence>
<dbReference type="Pfam" id="PF02518">
    <property type="entry name" value="HATPase_c"/>
    <property type="match status" value="1"/>
</dbReference>
<dbReference type="Pfam" id="PF00512">
    <property type="entry name" value="HisKA"/>
    <property type="match status" value="1"/>
</dbReference>
<dbReference type="InterPro" id="IPR004358">
    <property type="entry name" value="Sig_transdc_His_kin-like_C"/>
</dbReference>
<comment type="catalytic activity">
    <reaction evidence="1">
        <text>ATP + protein L-histidine = ADP + protein N-phospho-L-histidine.</text>
        <dbReference type="EC" id="2.7.13.3"/>
    </reaction>
</comment>
<evidence type="ECO:0000256" key="7">
    <source>
        <dbReference type="ARBA" id="ARBA00023012"/>
    </source>
</evidence>
<dbReference type="SUPFAM" id="SSF47384">
    <property type="entry name" value="Homodimeric domain of signal transducing histidine kinase"/>
    <property type="match status" value="1"/>
</dbReference>
<evidence type="ECO:0000256" key="1">
    <source>
        <dbReference type="ARBA" id="ARBA00000085"/>
    </source>
</evidence>
<feature type="region of interest" description="Disordered" evidence="9">
    <location>
        <begin position="356"/>
        <end position="435"/>
    </location>
</feature>
<dbReference type="RefSeq" id="WP_240985999.1">
    <property type="nucleotide sequence ID" value="NZ_CDGJ01000111.1"/>
</dbReference>
<reference evidence="13" key="2">
    <citation type="submission" date="2020-01" db="EMBL/GenBank/DDBJ databases">
        <authorList>
            <person name="Hornung B."/>
        </authorList>
    </citation>
    <scope>NUCLEOTIDE SEQUENCE</scope>
    <source>
        <strain evidence="13">PacBioINE</strain>
    </source>
</reference>
<evidence type="ECO:0000259" key="12">
    <source>
        <dbReference type="PROSITE" id="PS50885"/>
    </source>
</evidence>
<feature type="compositionally biased region" description="Basic and acidic residues" evidence="9">
    <location>
        <begin position="380"/>
        <end position="401"/>
    </location>
</feature>
<keyword evidence="10" id="KW-0812">Transmembrane</keyword>
<accession>A0A8S0XZY9</accession>